<feature type="region of interest" description="Disordered" evidence="1">
    <location>
        <begin position="40"/>
        <end position="62"/>
    </location>
</feature>
<dbReference type="EMBL" id="CAKOGL010000019">
    <property type="protein sequence ID" value="CAH2098362.1"/>
    <property type="molecule type" value="Genomic_DNA"/>
</dbReference>
<feature type="compositionally biased region" description="Polar residues" evidence="1">
    <location>
        <begin position="85"/>
        <end position="95"/>
    </location>
</feature>
<accession>A0AAU9UKJ0</accession>
<comment type="caution">
    <text evidence="2">The sequence shown here is derived from an EMBL/GenBank/DDBJ whole genome shotgun (WGS) entry which is preliminary data.</text>
</comment>
<reference evidence="2" key="1">
    <citation type="submission" date="2022-03" db="EMBL/GenBank/DDBJ databases">
        <authorList>
            <person name="Tunstrom K."/>
        </authorList>
    </citation>
    <scope>NUCLEOTIDE SEQUENCE</scope>
</reference>
<evidence type="ECO:0000313" key="2">
    <source>
        <dbReference type="EMBL" id="CAH2098362.1"/>
    </source>
</evidence>
<evidence type="ECO:0000256" key="1">
    <source>
        <dbReference type="SAM" id="MobiDB-lite"/>
    </source>
</evidence>
<dbReference type="Proteomes" id="UP001153954">
    <property type="component" value="Unassembled WGS sequence"/>
</dbReference>
<protein>
    <submittedName>
        <fullName evidence="2">Uncharacterized protein</fullName>
    </submittedName>
</protein>
<name>A0AAU9UKJ0_EUPED</name>
<proteinExistence type="predicted"/>
<dbReference type="AlphaFoldDB" id="A0AAU9UKJ0"/>
<keyword evidence="3" id="KW-1185">Reference proteome</keyword>
<organism evidence="2 3">
    <name type="scientific">Euphydryas editha</name>
    <name type="common">Edith's checkerspot</name>
    <dbReference type="NCBI Taxonomy" id="104508"/>
    <lineage>
        <taxon>Eukaryota</taxon>
        <taxon>Metazoa</taxon>
        <taxon>Ecdysozoa</taxon>
        <taxon>Arthropoda</taxon>
        <taxon>Hexapoda</taxon>
        <taxon>Insecta</taxon>
        <taxon>Pterygota</taxon>
        <taxon>Neoptera</taxon>
        <taxon>Endopterygota</taxon>
        <taxon>Lepidoptera</taxon>
        <taxon>Glossata</taxon>
        <taxon>Ditrysia</taxon>
        <taxon>Papilionoidea</taxon>
        <taxon>Nymphalidae</taxon>
        <taxon>Nymphalinae</taxon>
        <taxon>Euphydryas</taxon>
    </lineage>
</organism>
<gene>
    <name evidence="2" type="ORF">EEDITHA_LOCUS13481</name>
</gene>
<feature type="region of interest" description="Disordered" evidence="1">
    <location>
        <begin position="82"/>
        <end position="110"/>
    </location>
</feature>
<sequence>MEEVIKMNNESLNNKDEVNVTAVQNYDLKFAEFKESSSGRCRIDIKPPEPIAVTDDEEGADEDMVTASLPRDVPGNIEVFRHNENSIPSNDTYSSGDEPLAEKAKRSRRQ</sequence>
<evidence type="ECO:0000313" key="3">
    <source>
        <dbReference type="Proteomes" id="UP001153954"/>
    </source>
</evidence>